<evidence type="ECO:0000313" key="3">
    <source>
        <dbReference type="EMBL" id="KAJ4427639.1"/>
    </source>
</evidence>
<organism evidence="3 4">
    <name type="scientific">Periplaneta americana</name>
    <name type="common">American cockroach</name>
    <name type="synonym">Blatta americana</name>
    <dbReference type="NCBI Taxonomy" id="6978"/>
    <lineage>
        <taxon>Eukaryota</taxon>
        <taxon>Metazoa</taxon>
        <taxon>Ecdysozoa</taxon>
        <taxon>Arthropoda</taxon>
        <taxon>Hexapoda</taxon>
        <taxon>Insecta</taxon>
        <taxon>Pterygota</taxon>
        <taxon>Neoptera</taxon>
        <taxon>Polyneoptera</taxon>
        <taxon>Dictyoptera</taxon>
        <taxon>Blattodea</taxon>
        <taxon>Blattoidea</taxon>
        <taxon>Blattidae</taxon>
        <taxon>Blattinae</taxon>
        <taxon>Periplaneta</taxon>
    </lineage>
</organism>
<dbReference type="Proteomes" id="UP001148838">
    <property type="component" value="Unassembled WGS sequence"/>
</dbReference>
<feature type="compositionally biased region" description="Low complexity" evidence="1">
    <location>
        <begin position="356"/>
        <end position="370"/>
    </location>
</feature>
<protein>
    <recommendedName>
        <fullName evidence="2">DDE-1 domain-containing protein</fullName>
    </recommendedName>
</protein>
<evidence type="ECO:0000313" key="4">
    <source>
        <dbReference type="Proteomes" id="UP001148838"/>
    </source>
</evidence>
<feature type="region of interest" description="Disordered" evidence="1">
    <location>
        <begin position="325"/>
        <end position="374"/>
    </location>
</feature>
<feature type="non-terminal residue" evidence="3">
    <location>
        <position position="1"/>
    </location>
</feature>
<evidence type="ECO:0000259" key="2">
    <source>
        <dbReference type="Pfam" id="PF03184"/>
    </source>
</evidence>
<dbReference type="EMBL" id="JAJSOF020000038">
    <property type="protein sequence ID" value="KAJ4427639.1"/>
    <property type="molecule type" value="Genomic_DNA"/>
</dbReference>
<proteinExistence type="predicted"/>
<gene>
    <name evidence="3" type="ORF">ANN_25287</name>
</gene>
<reference evidence="3 4" key="1">
    <citation type="journal article" date="2022" name="Allergy">
        <title>Genome assembly and annotation of Periplaneta americana reveal a comprehensive cockroach allergen profile.</title>
        <authorList>
            <person name="Wang L."/>
            <person name="Xiong Q."/>
            <person name="Saelim N."/>
            <person name="Wang L."/>
            <person name="Nong W."/>
            <person name="Wan A.T."/>
            <person name="Shi M."/>
            <person name="Liu X."/>
            <person name="Cao Q."/>
            <person name="Hui J.H.L."/>
            <person name="Sookrung N."/>
            <person name="Leung T.F."/>
            <person name="Tungtrongchitr A."/>
            <person name="Tsui S.K.W."/>
        </authorList>
    </citation>
    <scope>NUCLEOTIDE SEQUENCE [LARGE SCALE GENOMIC DNA]</scope>
    <source>
        <strain evidence="3">PWHHKU_190912</strain>
    </source>
</reference>
<evidence type="ECO:0000256" key="1">
    <source>
        <dbReference type="SAM" id="MobiDB-lite"/>
    </source>
</evidence>
<sequence length="438" mass="48642">VYHGITNRNRSAFVKAVRPTGSGPLVSIMALQKKARVSVQAAKECGVPWSTLKVHISRNVGNGDVEEGGPFDVPTLGCPFVLPKLVELRQRKTGPFWWWSFRQRYGLSLRTPEKLAASRAVRANKESIEDFYDKLEQTVASFSCNRSQKEFLTVTRQESLLWNISPARPVLLLLDSHASHVGIGVIDFARENDIHSMTFPSHCSHSLQPLDLSIYKSLKNAWANELDRYKHNNPVGAPTRFDFGKLFSVPYAIAFSAEKIRNGLRKAGIYPMNRNAVQPEAIAPSRLTAGDGDFSQTRTATLPSDSANGIVWNVLCLPKCTDGNAGKRRRNVDPKARMLTPLSEKRLRGRAKKTETANAAPSTEPSSSSSEENERLAKCVMARIQEMLQLVMGHSGFSAYFAQDDIMNYVLMLMIRPSSCALNATNPWNSQMTTVIST</sequence>
<feature type="domain" description="DDE-1" evidence="2">
    <location>
        <begin position="164"/>
        <end position="229"/>
    </location>
</feature>
<keyword evidence="4" id="KW-1185">Reference proteome</keyword>
<accession>A0ABQ8S159</accession>
<dbReference type="Pfam" id="PF03184">
    <property type="entry name" value="DDE_1"/>
    <property type="match status" value="1"/>
</dbReference>
<name>A0ABQ8S159_PERAM</name>
<dbReference type="InterPro" id="IPR004875">
    <property type="entry name" value="DDE_SF_endonuclease_dom"/>
</dbReference>
<comment type="caution">
    <text evidence="3">The sequence shown here is derived from an EMBL/GenBank/DDBJ whole genome shotgun (WGS) entry which is preliminary data.</text>
</comment>